<sequence length="256" mass="28669">MNDLTCAKQFTREAAALILTKLEAAETPGDFLAQIYDLSSNPDCLLHRESIDLEKPLSIGRPDSSNAEILFEAVGQIDRDNAAMPGLWTYMAFNTCRQYMNDRWPLDGVRNWKNRVKDRWILPVTPSRGRLIRHGIARLWWASELTYDGSLAHTLSKANNDQYAYTKWVFGVENRLIQLFDRSVGENSDVLWAVMDSMQHGDNSGSSDAIADVGRDVLLEMSTRQLGLLSETELMSVVDAICKGVLQSSHKTNGGS</sequence>
<dbReference type="Proteomes" id="UP000287470">
    <property type="component" value="Unassembled WGS sequence"/>
</dbReference>
<dbReference type="Pfam" id="PF19866">
    <property type="entry name" value="DUF6339"/>
    <property type="match status" value="1"/>
</dbReference>
<keyword evidence="2" id="KW-1185">Reference proteome</keyword>
<evidence type="ECO:0000313" key="1">
    <source>
        <dbReference type="EMBL" id="RSX57701.1"/>
    </source>
</evidence>
<dbReference type="AlphaFoldDB" id="A0A430FVG6"/>
<organism evidence="1 2">
    <name type="scientific">Bifidobacterium samirii</name>
    <dbReference type="NCBI Taxonomy" id="2306974"/>
    <lineage>
        <taxon>Bacteria</taxon>
        <taxon>Bacillati</taxon>
        <taxon>Actinomycetota</taxon>
        <taxon>Actinomycetes</taxon>
        <taxon>Bifidobacteriales</taxon>
        <taxon>Bifidobacteriaceae</taxon>
        <taxon>Bifidobacterium</taxon>
    </lineage>
</organism>
<dbReference type="OrthoDB" id="4606505at2"/>
<name>A0A430FVG6_9BIFI</name>
<dbReference type="EMBL" id="QXGK01000004">
    <property type="protein sequence ID" value="RSX57701.1"/>
    <property type="molecule type" value="Genomic_DNA"/>
</dbReference>
<proteinExistence type="predicted"/>
<dbReference type="RefSeq" id="WP_125967831.1">
    <property type="nucleotide sequence ID" value="NZ_QXGK01000004.1"/>
</dbReference>
<accession>A0A430FVG6</accession>
<evidence type="ECO:0000313" key="2">
    <source>
        <dbReference type="Proteomes" id="UP000287470"/>
    </source>
</evidence>
<dbReference type="InterPro" id="IPR045920">
    <property type="entry name" value="DUF6339"/>
</dbReference>
<gene>
    <name evidence="1" type="ORF">D2E24_0549</name>
</gene>
<protein>
    <submittedName>
        <fullName evidence="1">Uncharacterized protein</fullName>
    </submittedName>
</protein>
<comment type="caution">
    <text evidence="1">The sequence shown here is derived from an EMBL/GenBank/DDBJ whole genome shotgun (WGS) entry which is preliminary data.</text>
</comment>
<reference evidence="1 2" key="1">
    <citation type="submission" date="2018-09" db="EMBL/GenBank/DDBJ databases">
        <title>Characterization of the phylogenetic diversity of five novel species belonging to the genus Bifidobacterium.</title>
        <authorList>
            <person name="Lugli G.A."/>
            <person name="Duranti S."/>
            <person name="Milani C."/>
        </authorList>
    </citation>
    <scope>NUCLEOTIDE SEQUENCE [LARGE SCALE GENOMIC DNA]</scope>
    <source>
        <strain evidence="1 2">2033B</strain>
    </source>
</reference>